<reference evidence="2 3" key="1">
    <citation type="submission" date="2012-12" db="EMBL/GenBank/DDBJ databases">
        <title>The Genome Sequence of Bacillus cereus VD196.</title>
        <authorList>
            <consortium name="The Broad Institute Genome Sequencing Platform"/>
            <consortium name="The Broad Institute Genome Sequencing Center for Infectious Disease"/>
            <person name="Feldgarden M."/>
            <person name="Van der Auwera G.A."/>
            <person name="Mahillon J."/>
            <person name="Duprez V."/>
            <person name="Timmery S."/>
            <person name="Mattelet C."/>
            <person name="Dierick K."/>
            <person name="Sun M."/>
            <person name="Yu Z."/>
            <person name="Zhu L."/>
            <person name="Hu X."/>
            <person name="Shank E.B."/>
            <person name="Swiecicka I."/>
            <person name="Hansen B.M."/>
            <person name="Andrup L."/>
            <person name="Walker B."/>
            <person name="Young S.K."/>
            <person name="Zeng Q."/>
            <person name="Gargeya S."/>
            <person name="Fitzgerald M."/>
            <person name="Haas B."/>
            <person name="Abouelleil A."/>
            <person name="Alvarado L."/>
            <person name="Arachchi H.M."/>
            <person name="Berlin A.M."/>
            <person name="Chapman S.B."/>
            <person name="Dewar J."/>
            <person name="Goldberg J."/>
            <person name="Griggs A."/>
            <person name="Gujja S."/>
            <person name="Hansen M."/>
            <person name="Howarth C."/>
            <person name="Imamovic A."/>
            <person name="Larimer J."/>
            <person name="McCowan C."/>
            <person name="Murphy C."/>
            <person name="Neiman D."/>
            <person name="Pearson M."/>
            <person name="Priest M."/>
            <person name="Roberts A."/>
            <person name="Saif S."/>
            <person name="Shea T."/>
            <person name="Sisk P."/>
            <person name="Sykes S."/>
            <person name="Wortman J."/>
            <person name="Nusbaum C."/>
            <person name="Birren B."/>
        </authorList>
    </citation>
    <scope>NUCLEOTIDE SEQUENCE [LARGE SCALE GENOMIC DNA]</scope>
    <source>
        <strain evidence="2 3">VD196</strain>
    </source>
</reference>
<accession>A0A9W5PY65</accession>
<dbReference type="EMBL" id="AHFL01000072">
    <property type="protein sequence ID" value="EOO60131.1"/>
    <property type="molecule type" value="Genomic_DNA"/>
</dbReference>
<protein>
    <recommendedName>
        <fullName evidence="1">DUF4158 domain-containing protein</fullName>
    </recommendedName>
</protein>
<gene>
    <name evidence="2" type="ORF">IKE_06018</name>
</gene>
<dbReference type="AlphaFoldDB" id="A0A9W5PY65"/>
<dbReference type="Proteomes" id="UP000014023">
    <property type="component" value="Unassembled WGS sequence"/>
</dbReference>
<organism evidence="2 3">
    <name type="scientific">Bacillus cereus VD196</name>
    <dbReference type="NCBI Taxonomy" id="1053243"/>
    <lineage>
        <taxon>Bacteria</taxon>
        <taxon>Bacillati</taxon>
        <taxon>Bacillota</taxon>
        <taxon>Bacilli</taxon>
        <taxon>Bacillales</taxon>
        <taxon>Bacillaceae</taxon>
        <taxon>Bacillus</taxon>
        <taxon>Bacillus cereus group</taxon>
    </lineage>
</organism>
<sequence>MDERELIRCYTLSDEELQIINQQRGDYNRLGFAIQISYLRFPGRPL</sequence>
<evidence type="ECO:0000313" key="2">
    <source>
        <dbReference type="EMBL" id="EOO60131.1"/>
    </source>
</evidence>
<proteinExistence type="predicted"/>
<dbReference type="InterPro" id="IPR025296">
    <property type="entry name" value="DUF4158"/>
</dbReference>
<dbReference type="Pfam" id="PF13700">
    <property type="entry name" value="DUF4158"/>
    <property type="match status" value="1"/>
</dbReference>
<evidence type="ECO:0000259" key="1">
    <source>
        <dbReference type="Pfam" id="PF13700"/>
    </source>
</evidence>
<name>A0A9W5PY65_BACCE</name>
<evidence type="ECO:0000313" key="3">
    <source>
        <dbReference type="Proteomes" id="UP000014023"/>
    </source>
</evidence>
<feature type="domain" description="DUF4158" evidence="1">
    <location>
        <begin position="3"/>
        <end position="46"/>
    </location>
</feature>
<comment type="caution">
    <text evidence="2">The sequence shown here is derived from an EMBL/GenBank/DDBJ whole genome shotgun (WGS) entry which is preliminary data.</text>
</comment>